<evidence type="ECO:0000313" key="2">
    <source>
        <dbReference type="Proteomes" id="UP000460715"/>
    </source>
</evidence>
<proteinExistence type="predicted"/>
<protein>
    <submittedName>
        <fullName evidence="1">Uncharacterized protein</fullName>
    </submittedName>
</protein>
<comment type="caution">
    <text evidence="1">The sequence shown here is derived from an EMBL/GenBank/DDBJ whole genome shotgun (WGS) entry which is preliminary data.</text>
</comment>
<dbReference type="OrthoDB" id="9811389at2"/>
<accession>A0A845B8W2</accession>
<evidence type="ECO:0000313" key="1">
    <source>
        <dbReference type="EMBL" id="MXP64043.1"/>
    </source>
</evidence>
<dbReference type="Proteomes" id="UP000460715">
    <property type="component" value="Unassembled WGS sequence"/>
</dbReference>
<keyword evidence="2" id="KW-1185">Reference proteome</keyword>
<dbReference type="RefSeq" id="WP_160937173.1">
    <property type="nucleotide sequence ID" value="NZ_SNVJ01000009.1"/>
</dbReference>
<sequence>MPAEAATLSPKAKRQPMPLNGVNTPALLATIGAVATQPALAAIVAQSRARSAVFDILTHGVPVSITVQD</sequence>
<dbReference type="EMBL" id="SNVJ01000009">
    <property type="protein sequence ID" value="MXP64043.1"/>
    <property type="molecule type" value="Genomic_DNA"/>
</dbReference>
<gene>
    <name evidence="1" type="ORF">E0493_11880</name>
</gene>
<organism evidence="1 2">
    <name type="scientific">Teichococcus coralli</name>
    <dbReference type="NCBI Taxonomy" id="2545983"/>
    <lineage>
        <taxon>Bacteria</taxon>
        <taxon>Pseudomonadati</taxon>
        <taxon>Pseudomonadota</taxon>
        <taxon>Alphaproteobacteria</taxon>
        <taxon>Acetobacterales</taxon>
        <taxon>Roseomonadaceae</taxon>
        <taxon>Roseomonas</taxon>
    </lineage>
</organism>
<dbReference type="AlphaFoldDB" id="A0A845B8W2"/>
<name>A0A845B8W2_9PROT</name>
<reference evidence="1 2" key="1">
    <citation type="submission" date="2019-03" db="EMBL/GenBank/DDBJ databases">
        <title>Roseomonas sp. a novel Roseomonas species isolated from Sea whip Gorgonian.</title>
        <authorList>
            <person name="Li F."/>
            <person name="Pan X."/>
            <person name="Huang S."/>
            <person name="Li Z."/>
            <person name="Meng B."/>
        </authorList>
    </citation>
    <scope>NUCLEOTIDE SEQUENCE [LARGE SCALE GENOMIC DNA]</scope>
    <source>
        <strain evidence="1 2">M0104</strain>
    </source>
</reference>